<dbReference type="GO" id="GO:0030424">
    <property type="term" value="C:axon"/>
    <property type="evidence" value="ECO:0007669"/>
    <property type="project" value="UniProtKB-SubCell"/>
</dbReference>
<sequence length="282" mass="32247">MEFSFDVNQLFTDRVSVIEQRFGSGRSDHQDQIAEVVNELGKASAKAQKLTAPITSMSKLQSQKHQLFLLKDDEDRRRPVILGFLKVGYKKLFLLDRHGVHVEAEPLCVLDFYIAESLQRSGYGLELFEFMLQHKHMDPVLMAYDRPSPKLLSFLSKHFSLTQTVPQVNNFVVFEDFFLNKSAAPVRKVPTKKADGEIKPYSSMEREEFHQERRSLPWPFELPRSPHRSISSKCPHSDSSRGLSPQESPSSSPRGPRSQSPLMDTCRVRRTSSLNRSPLGFP</sequence>
<feature type="site" description="Crucial for catalytic activity" evidence="4">
    <location>
        <position position="48"/>
    </location>
</feature>
<dbReference type="PANTHER" id="PTHR12327">
    <property type="entry name" value="ALPHA-TUBULIN N-ACETYLTRANSFERASE 1"/>
    <property type="match status" value="1"/>
</dbReference>
<dbReference type="GO" id="GO:0070507">
    <property type="term" value="P:regulation of microtubule cytoskeleton organization"/>
    <property type="evidence" value="ECO:0007669"/>
    <property type="project" value="UniProtKB-UniRule"/>
</dbReference>
<evidence type="ECO:0000256" key="1">
    <source>
        <dbReference type="ARBA" id="ARBA00022679"/>
    </source>
</evidence>
<proteinExistence type="inferred from homology"/>
<comment type="function">
    <text evidence="4">Specifically acetylates 'Lys-40' in alpha-tubulin on the lumenal side of microtubules. Promotes microtubule destabilization and accelerates microtubule dynamics; this activity may be independent of acetylation activity. Acetylates alpha-tubulin with a slow enzymatic rate, due to a catalytic site that is not optimized for acetyl transfer. Enters the microtubule through each end and diffuses quickly throughout the lumen of microtubules. Acetylates only long/old microtubules because of its slow acetylation rate since it does not have time to act on dynamically unstable microtubules before the enzyme is released. May be involved in neuron development.</text>
</comment>
<dbReference type="PROSITE" id="PS51730">
    <property type="entry name" value="GNAT_ATAT"/>
    <property type="match status" value="1"/>
</dbReference>
<reference evidence="7" key="3">
    <citation type="submission" date="2025-09" db="UniProtKB">
        <authorList>
            <consortium name="Ensembl"/>
        </authorList>
    </citation>
    <scope>IDENTIFICATION</scope>
</reference>
<keyword evidence="3 4" id="KW-0012">Acyltransferase</keyword>
<keyword evidence="1 4" id="KW-0808">Transferase</keyword>
<keyword evidence="2 4" id="KW-0168">Coated pit</keyword>
<feature type="region of interest" description="Disordered" evidence="5">
    <location>
        <begin position="189"/>
        <end position="282"/>
    </location>
</feature>
<comment type="catalytic activity">
    <reaction evidence="4">
        <text>L-lysyl-[alpha-tubulin] + acetyl-CoA = N(6)-acetyl-L-lysyl-[alpha-tubulin] + CoA + H(+)</text>
        <dbReference type="Rhea" id="RHEA:15277"/>
        <dbReference type="Rhea" id="RHEA-COMP:11278"/>
        <dbReference type="Rhea" id="RHEA-COMP:11279"/>
        <dbReference type="ChEBI" id="CHEBI:15378"/>
        <dbReference type="ChEBI" id="CHEBI:29969"/>
        <dbReference type="ChEBI" id="CHEBI:57287"/>
        <dbReference type="ChEBI" id="CHEBI:57288"/>
        <dbReference type="ChEBI" id="CHEBI:61930"/>
        <dbReference type="EC" id="2.3.1.108"/>
    </reaction>
</comment>
<dbReference type="Pfam" id="PF05301">
    <property type="entry name" value="Acetyltransf_16"/>
    <property type="match status" value="1"/>
</dbReference>
<dbReference type="Ensembl" id="ENSGWIT00000005107.1">
    <property type="protein sequence ID" value="ENSGWIP00000004768.1"/>
    <property type="gene ID" value="ENSGWIG00000002535.1"/>
</dbReference>
<feature type="binding site" evidence="4">
    <location>
        <begin position="148"/>
        <end position="157"/>
    </location>
    <ligand>
        <name>acetyl-CoA</name>
        <dbReference type="ChEBI" id="CHEBI:57288"/>
    </ligand>
</feature>
<comment type="similarity">
    <text evidence="4">Belongs to the acetyltransferase ATAT1 family.</text>
</comment>
<comment type="subcellular location">
    <subcellularLocation>
        <location evidence="4">Cytoplasm</location>
    </subcellularLocation>
    <subcellularLocation>
        <location evidence="4">Membrane</location>
        <location evidence="4">Clathrin-coated pit</location>
    </subcellularLocation>
    <subcellularLocation>
        <location evidence="4">Cell junction</location>
        <location evidence="4">Focal adhesion</location>
    </subcellularLocation>
    <subcellularLocation>
        <location evidence="4">Cell projection</location>
        <location evidence="4">Axon</location>
    </subcellularLocation>
    <subcellularLocation>
        <location evidence="4">Cytoplasm</location>
        <location evidence="4">Cytoskeleton</location>
    </subcellularLocation>
    <subcellularLocation>
        <location evidence="4">Cytoplasm</location>
        <location evidence="4">Cytoskeleton</location>
        <location evidence="4">Spindle</location>
    </subcellularLocation>
</comment>
<feature type="compositionally biased region" description="Low complexity" evidence="5">
    <location>
        <begin position="240"/>
        <end position="262"/>
    </location>
</feature>
<accession>A0A8C5DEF8</accession>
<evidence type="ECO:0000256" key="2">
    <source>
        <dbReference type="ARBA" id="ARBA00023176"/>
    </source>
</evidence>
<evidence type="ECO:0000313" key="7">
    <source>
        <dbReference type="Ensembl" id="ENSGWIP00000004768.1"/>
    </source>
</evidence>
<dbReference type="PANTHER" id="PTHR12327:SF0">
    <property type="entry name" value="ALPHA-TUBULIN N-ACETYLTRANSFERASE 1"/>
    <property type="match status" value="1"/>
</dbReference>
<dbReference type="GO" id="GO:0005925">
    <property type="term" value="C:focal adhesion"/>
    <property type="evidence" value="ECO:0007669"/>
    <property type="project" value="UniProtKB-SubCell"/>
</dbReference>
<dbReference type="CTD" id="79969"/>
<dbReference type="Gene3D" id="3.40.630.30">
    <property type="match status" value="1"/>
</dbReference>
<reference evidence="7" key="1">
    <citation type="submission" date="2020-06" db="EMBL/GenBank/DDBJ databases">
        <authorList>
            <consortium name="Wellcome Sanger Institute Data Sharing"/>
        </authorList>
    </citation>
    <scope>NUCLEOTIDE SEQUENCE [LARGE SCALE GENOMIC DNA]</scope>
</reference>
<dbReference type="GO" id="GO:0005905">
    <property type="term" value="C:clathrin-coated pit"/>
    <property type="evidence" value="ECO:0007669"/>
    <property type="project" value="UniProtKB-SubCell"/>
</dbReference>
<dbReference type="AlphaFoldDB" id="A0A8C5DEF8"/>
<name>A0A8C5DEF8_GOUWI</name>
<dbReference type="GO" id="GO:0005874">
    <property type="term" value="C:microtubule"/>
    <property type="evidence" value="ECO:0007669"/>
    <property type="project" value="InterPro"/>
</dbReference>
<dbReference type="GO" id="GO:0019799">
    <property type="term" value="F:tubulin N-acetyltransferase activity"/>
    <property type="evidence" value="ECO:0007669"/>
    <property type="project" value="UniProtKB-UniRule"/>
</dbReference>
<dbReference type="HAMAP" id="MF_03130">
    <property type="entry name" value="mec17"/>
    <property type="match status" value="1"/>
</dbReference>
<dbReference type="RefSeq" id="XP_028316725.1">
    <property type="nucleotide sequence ID" value="XM_028460924.1"/>
</dbReference>
<reference evidence="7" key="2">
    <citation type="submission" date="2025-08" db="UniProtKB">
        <authorList>
            <consortium name="Ensembl"/>
        </authorList>
    </citation>
    <scope>IDENTIFICATION</scope>
</reference>
<keyword evidence="4" id="KW-0963">Cytoplasm</keyword>
<evidence type="ECO:0000256" key="3">
    <source>
        <dbReference type="ARBA" id="ARBA00023315"/>
    </source>
</evidence>
<dbReference type="GO" id="GO:0005737">
    <property type="term" value="C:cytoplasm"/>
    <property type="evidence" value="ECO:0007669"/>
    <property type="project" value="UniProtKB-SubCell"/>
</dbReference>
<organism evidence="7 8">
    <name type="scientific">Gouania willdenowi</name>
    <name type="common">Blunt-snouted clingfish</name>
    <name type="synonym">Lepadogaster willdenowi</name>
    <dbReference type="NCBI Taxonomy" id="441366"/>
    <lineage>
        <taxon>Eukaryota</taxon>
        <taxon>Metazoa</taxon>
        <taxon>Chordata</taxon>
        <taxon>Craniata</taxon>
        <taxon>Vertebrata</taxon>
        <taxon>Euteleostomi</taxon>
        <taxon>Actinopterygii</taxon>
        <taxon>Neopterygii</taxon>
        <taxon>Teleostei</taxon>
        <taxon>Neoteleostei</taxon>
        <taxon>Acanthomorphata</taxon>
        <taxon>Ovalentaria</taxon>
        <taxon>Blenniimorphae</taxon>
        <taxon>Blenniiformes</taxon>
        <taxon>Gobiesocoidei</taxon>
        <taxon>Gobiesocidae</taxon>
        <taxon>Gobiesocinae</taxon>
        <taxon>Gouania</taxon>
    </lineage>
</organism>
<dbReference type="FunFam" id="3.40.630.30:FF:000020">
    <property type="entry name" value="Alpha-tubulin N-acetyltransferase 1"/>
    <property type="match status" value="1"/>
</dbReference>
<evidence type="ECO:0000259" key="6">
    <source>
        <dbReference type="PROSITE" id="PS51730"/>
    </source>
</evidence>
<dbReference type="Proteomes" id="UP000694680">
    <property type="component" value="Chromosome 11"/>
</dbReference>
<dbReference type="GO" id="GO:0005819">
    <property type="term" value="C:spindle"/>
    <property type="evidence" value="ECO:0007669"/>
    <property type="project" value="UniProtKB-SubCell"/>
</dbReference>
<feature type="binding site" evidence="4">
    <location>
        <begin position="112"/>
        <end position="125"/>
    </location>
    <ligand>
        <name>acetyl-CoA</name>
        <dbReference type="ChEBI" id="CHEBI:57288"/>
    </ligand>
</feature>
<keyword evidence="4" id="KW-0472">Membrane</keyword>
<feature type="compositionally biased region" description="Basic and acidic residues" evidence="5">
    <location>
        <begin position="192"/>
        <end position="215"/>
    </location>
</feature>
<protein>
    <recommendedName>
        <fullName evidence="4">Alpha-tubulin N-acetyltransferase 1</fullName>
        <shortName evidence="4">Alpha-TAT</shortName>
        <shortName evidence="4">Alpha-TAT1</shortName>
        <shortName evidence="4">TAT</shortName>
        <ecNumber evidence="4">2.3.1.108</ecNumber>
    </recommendedName>
    <alternativeName>
        <fullName evidence="4">Acetyltransferase mec-17 homolog</fullName>
    </alternativeName>
</protein>
<dbReference type="InterPro" id="IPR007965">
    <property type="entry name" value="GNAT_ATAT"/>
</dbReference>
<gene>
    <name evidence="7" type="primary">atat1</name>
    <name evidence="4" type="synonym">ATAT1</name>
    <name evidence="4" type="synonym">MEC17</name>
</gene>
<keyword evidence="4" id="KW-0206">Cytoskeleton</keyword>
<feature type="domain" description="N-acetyltransferase" evidence="6">
    <location>
        <begin position="1"/>
        <end position="178"/>
    </location>
</feature>
<dbReference type="GO" id="GO:0048666">
    <property type="term" value="P:neuron development"/>
    <property type="evidence" value="ECO:0007669"/>
    <property type="project" value="UniProtKB-UniRule"/>
</dbReference>
<dbReference type="EC" id="2.3.1.108" evidence="4"/>
<dbReference type="InterPro" id="IPR038746">
    <property type="entry name" value="Atat"/>
</dbReference>
<keyword evidence="4" id="KW-0966">Cell projection</keyword>
<keyword evidence="8" id="KW-1185">Reference proteome</keyword>
<dbReference type="GeneID" id="114471928"/>
<keyword evidence="4" id="KW-0965">Cell junction</keyword>
<evidence type="ECO:0000256" key="4">
    <source>
        <dbReference type="HAMAP-Rule" id="MF_03130"/>
    </source>
</evidence>
<evidence type="ECO:0000256" key="5">
    <source>
        <dbReference type="SAM" id="MobiDB-lite"/>
    </source>
</evidence>
<evidence type="ECO:0000313" key="8">
    <source>
        <dbReference type="Proteomes" id="UP000694680"/>
    </source>
</evidence>